<name>M1DCD4_SOLTU</name>
<dbReference type="Proteomes" id="UP000011115">
    <property type="component" value="Unassembled WGS sequence"/>
</dbReference>
<protein>
    <submittedName>
        <fullName evidence="2">Uncharacterized protein</fullName>
    </submittedName>
</protein>
<dbReference type="AlphaFoldDB" id="M1DCD4"/>
<organism evidence="2 3">
    <name type="scientific">Solanum tuberosum</name>
    <name type="common">Potato</name>
    <dbReference type="NCBI Taxonomy" id="4113"/>
    <lineage>
        <taxon>Eukaryota</taxon>
        <taxon>Viridiplantae</taxon>
        <taxon>Streptophyta</taxon>
        <taxon>Embryophyta</taxon>
        <taxon>Tracheophyta</taxon>
        <taxon>Spermatophyta</taxon>
        <taxon>Magnoliopsida</taxon>
        <taxon>eudicotyledons</taxon>
        <taxon>Gunneridae</taxon>
        <taxon>Pentapetalae</taxon>
        <taxon>asterids</taxon>
        <taxon>lamiids</taxon>
        <taxon>Solanales</taxon>
        <taxon>Solanaceae</taxon>
        <taxon>Solanoideae</taxon>
        <taxon>Solaneae</taxon>
        <taxon>Solanum</taxon>
    </lineage>
</organism>
<feature type="compositionally biased region" description="Basic and acidic residues" evidence="1">
    <location>
        <begin position="42"/>
        <end position="72"/>
    </location>
</feature>
<evidence type="ECO:0000313" key="3">
    <source>
        <dbReference type="Proteomes" id="UP000011115"/>
    </source>
</evidence>
<accession>M1DCD4</accession>
<reference evidence="3" key="1">
    <citation type="journal article" date="2011" name="Nature">
        <title>Genome sequence and analysis of the tuber crop potato.</title>
        <authorList>
            <consortium name="The Potato Genome Sequencing Consortium"/>
        </authorList>
    </citation>
    <scope>NUCLEOTIDE SEQUENCE [LARGE SCALE GENOMIC DNA]</scope>
    <source>
        <strain evidence="3">cv. DM1-3 516 R44</strain>
    </source>
</reference>
<dbReference type="HOGENOM" id="CLU_2578527_0_0_1"/>
<proteinExistence type="predicted"/>
<dbReference type="EnsemblPlants" id="PGSC0003DMT400086727">
    <property type="protein sequence ID" value="PGSC0003DMT400086727"/>
    <property type="gene ID" value="PGSC0003DMG400036298"/>
</dbReference>
<evidence type="ECO:0000256" key="1">
    <source>
        <dbReference type="SAM" id="MobiDB-lite"/>
    </source>
</evidence>
<dbReference type="InParanoid" id="M1DCD4"/>
<dbReference type="Gramene" id="PGSC0003DMT400086727">
    <property type="protein sequence ID" value="PGSC0003DMT400086727"/>
    <property type="gene ID" value="PGSC0003DMG400036298"/>
</dbReference>
<evidence type="ECO:0000313" key="2">
    <source>
        <dbReference type="EnsemblPlants" id="PGSC0003DMT400086727"/>
    </source>
</evidence>
<reference evidence="2" key="2">
    <citation type="submission" date="2015-06" db="UniProtKB">
        <authorList>
            <consortium name="EnsemblPlants"/>
        </authorList>
    </citation>
    <scope>IDENTIFICATION</scope>
    <source>
        <strain evidence="2">DM1-3 516 R44</strain>
    </source>
</reference>
<feature type="region of interest" description="Disordered" evidence="1">
    <location>
        <begin position="42"/>
        <end position="81"/>
    </location>
</feature>
<sequence length="81" mass="9395">MGYPVIHLKLNNGVDYEHDQNVKEKEESEVQTTLHEGIWIEEQSKDTNRQKGTKQIEEIKNGKPSERQEHLANRQVAKLTA</sequence>
<keyword evidence="3" id="KW-1185">Reference proteome</keyword>
<dbReference type="PaxDb" id="4113-PGSC0003DMT400086727"/>